<keyword evidence="3" id="KW-0804">Transcription</keyword>
<dbReference type="Pfam" id="PF00486">
    <property type="entry name" value="Trans_reg_C"/>
    <property type="match status" value="1"/>
</dbReference>
<evidence type="ECO:0000256" key="1">
    <source>
        <dbReference type="ARBA" id="ARBA00023015"/>
    </source>
</evidence>
<dbReference type="PROSITE" id="PS50110">
    <property type="entry name" value="RESPONSE_REGULATORY"/>
    <property type="match status" value="1"/>
</dbReference>
<dbReference type="Gene3D" id="3.40.50.2300">
    <property type="match status" value="1"/>
</dbReference>
<evidence type="ECO:0000259" key="6">
    <source>
        <dbReference type="PROSITE" id="PS50110"/>
    </source>
</evidence>
<dbReference type="SMART" id="SM00862">
    <property type="entry name" value="Trans_reg_C"/>
    <property type="match status" value="1"/>
</dbReference>
<evidence type="ECO:0000313" key="9">
    <source>
        <dbReference type="Proteomes" id="UP001216674"/>
    </source>
</evidence>
<dbReference type="PANTHER" id="PTHR48111">
    <property type="entry name" value="REGULATOR OF RPOS"/>
    <property type="match status" value="1"/>
</dbReference>
<gene>
    <name evidence="8" type="ORF">P3W85_07275</name>
</gene>
<protein>
    <submittedName>
        <fullName evidence="8">Response regulator transcription factor</fullName>
    </submittedName>
</protein>
<evidence type="ECO:0000256" key="3">
    <source>
        <dbReference type="ARBA" id="ARBA00023163"/>
    </source>
</evidence>
<dbReference type="Pfam" id="PF00072">
    <property type="entry name" value="Response_reg"/>
    <property type="match status" value="1"/>
</dbReference>
<feature type="modified residue" description="4-aspartylphosphate" evidence="4">
    <location>
        <position position="96"/>
    </location>
</feature>
<dbReference type="Gene3D" id="1.10.10.10">
    <property type="entry name" value="Winged helix-like DNA-binding domain superfamily/Winged helix DNA-binding domain"/>
    <property type="match status" value="1"/>
</dbReference>
<proteinExistence type="predicted"/>
<feature type="domain" description="OmpR/PhoB-type" evidence="7">
    <location>
        <begin position="160"/>
        <end position="260"/>
    </location>
</feature>
<feature type="DNA-binding region" description="OmpR/PhoB-type" evidence="5">
    <location>
        <begin position="160"/>
        <end position="260"/>
    </location>
</feature>
<dbReference type="InterPro" id="IPR001789">
    <property type="entry name" value="Sig_transdc_resp-reg_receiver"/>
</dbReference>
<keyword evidence="4" id="KW-0597">Phosphoprotein</keyword>
<sequence>MPSCFRKSEAIPSAAAKDCCRASVMLLSLDGVRASSTVQHSGEILEMGRVLLLEDEAELREEIAVFLQKRGWQVSHASTLAEFRPQALQADIAVVDVMLPDGSGFDAVSWLREQRAGCGIVMLTALGDTHDRVRGLTDGADHYLVKPIKLLEFDAVLRALSRRVVVNWRLDLQAGTLEDPAGDRLIVSSNESRLLEMLARHPAQPVERREIAEGFGFNWMHYDERRLETLVSRLRQRWRCEAGSELPLKTAHRKGYTFAAPLSVA</sequence>
<reference evidence="8 9" key="1">
    <citation type="submission" date="2023-03" db="EMBL/GenBank/DDBJ databases">
        <title>Draft assemblies of triclosan tolerant bacteria isolated from returned activated sludge.</title>
        <authorList>
            <person name="Van Hamelsveld S."/>
        </authorList>
    </citation>
    <scope>NUCLEOTIDE SEQUENCE [LARGE SCALE GENOMIC DNA]</scope>
    <source>
        <strain evidence="8 9">GW210010_S58</strain>
    </source>
</reference>
<accession>A0ABT6AJE9</accession>
<dbReference type="PROSITE" id="PS51755">
    <property type="entry name" value="OMPR_PHOB"/>
    <property type="match status" value="1"/>
</dbReference>
<dbReference type="InterPro" id="IPR011006">
    <property type="entry name" value="CheY-like_superfamily"/>
</dbReference>
<dbReference type="Proteomes" id="UP001216674">
    <property type="component" value="Unassembled WGS sequence"/>
</dbReference>
<evidence type="ECO:0000259" key="7">
    <source>
        <dbReference type="PROSITE" id="PS51755"/>
    </source>
</evidence>
<dbReference type="SUPFAM" id="SSF46894">
    <property type="entry name" value="C-terminal effector domain of the bipartite response regulators"/>
    <property type="match status" value="1"/>
</dbReference>
<evidence type="ECO:0000256" key="2">
    <source>
        <dbReference type="ARBA" id="ARBA00023125"/>
    </source>
</evidence>
<evidence type="ECO:0000256" key="5">
    <source>
        <dbReference type="PROSITE-ProRule" id="PRU01091"/>
    </source>
</evidence>
<feature type="domain" description="Response regulatory" evidence="6">
    <location>
        <begin position="49"/>
        <end position="161"/>
    </location>
</feature>
<keyword evidence="9" id="KW-1185">Reference proteome</keyword>
<dbReference type="InterPro" id="IPR016032">
    <property type="entry name" value="Sig_transdc_resp-reg_C-effctor"/>
</dbReference>
<dbReference type="EMBL" id="JARJLM010000128">
    <property type="protein sequence ID" value="MDF3832746.1"/>
    <property type="molecule type" value="Genomic_DNA"/>
</dbReference>
<dbReference type="RefSeq" id="WP_276264289.1">
    <property type="nucleotide sequence ID" value="NZ_JARJLM010000128.1"/>
</dbReference>
<keyword evidence="2 5" id="KW-0238">DNA-binding</keyword>
<evidence type="ECO:0000256" key="4">
    <source>
        <dbReference type="PROSITE-ProRule" id="PRU00169"/>
    </source>
</evidence>
<name>A0ABT6AJE9_9BURK</name>
<organism evidence="8 9">
    <name type="scientific">Cupriavidus basilensis</name>
    <dbReference type="NCBI Taxonomy" id="68895"/>
    <lineage>
        <taxon>Bacteria</taxon>
        <taxon>Pseudomonadati</taxon>
        <taxon>Pseudomonadota</taxon>
        <taxon>Betaproteobacteria</taxon>
        <taxon>Burkholderiales</taxon>
        <taxon>Burkholderiaceae</taxon>
        <taxon>Cupriavidus</taxon>
    </lineage>
</organism>
<dbReference type="SMART" id="SM00448">
    <property type="entry name" value="REC"/>
    <property type="match status" value="1"/>
</dbReference>
<dbReference type="CDD" id="cd17574">
    <property type="entry name" value="REC_OmpR"/>
    <property type="match status" value="1"/>
</dbReference>
<keyword evidence="1" id="KW-0805">Transcription regulation</keyword>
<dbReference type="SUPFAM" id="SSF52172">
    <property type="entry name" value="CheY-like"/>
    <property type="match status" value="1"/>
</dbReference>
<evidence type="ECO:0000313" key="8">
    <source>
        <dbReference type="EMBL" id="MDF3832746.1"/>
    </source>
</evidence>
<dbReference type="PANTHER" id="PTHR48111:SF67">
    <property type="entry name" value="TRANSCRIPTIONAL REGULATORY PROTEIN TCTD"/>
    <property type="match status" value="1"/>
</dbReference>
<dbReference type="InterPro" id="IPR039420">
    <property type="entry name" value="WalR-like"/>
</dbReference>
<dbReference type="InterPro" id="IPR036388">
    <property type="entry name" value="WH-like_DNA-bd_sf"/>
</dbReference>
<comment type="caution">
    <text evidence="8">The sequence shown here is derived from an EMBL/GenBank/DDBJ whole genome shotgun (WGS) entry which is preliminary data.</text>
</comment>
<dbReference type="InterPro" id="IPR001867">
    <property type="entry name" value="OmpR/PhoB-type_DNA-bd"/>
</dbReference>